<dbReference type="PANTHER" id="PTHR42715:SF10">
    <property type="entry name" value="BETA-GLUCOSIDASE"/>
    <property type="match status" value="1"/>
</dbReference>
<dbReference type="PRINTS" id="PR00133">
    <property type="entry name" value="GLHYDRLASE3"/>
</dbReference>
<dbReference type="InterPro" id="IPR001764">
    <property type="entry name" value="Glyco_hydro_3_N"/>
</dbReference>
<keyword evidence="4" id="KW-0326">Glycosidase</keyword>
<keyword evidence="8" id="KW-1185">Reference proteome</keyword>
<sequence>MKKIFTIAAVLFLAGNMLAQKTKENNIDKMIEKLTLEEKINIVVGVGFNMPGITPESEMIEEKVPGAAGHSFAINRINLPTTVLADGPAGVRITPERPNDDKTYYATAFPIASLMASTWDTALMQEVGQAFGNESKEYGVDILLAPALNIHRHPLTGRNFEYYSEDPVVSGKMAAAFVRGVQSEGVGTSIKHFVANNQETNRTTVNAIISERALREIYLKGFEIAVKEAQPWTVMSSYNKINGVYASQRHDLLTSILRGEWGFEGFVMTDWFAGDDAVAQMKAGNDLLMPGIEKQREAIKSAIEDGSLSMEILDQNIGRILNIYTQTLSYKGYKPTGNPDLENHKELARKAAAQGIILLDNKDNTLPLNKNNKTALFGVASYETLIGGTGSGDVNNASEVSLFEGSQNNEMNIDENLANTYLEYIKIGKENLPPKTFFMAPDQQVSEKDWTPEEVNQIAERTELAVYTIGRTSGEFQDRKVENDFLLNDKELNTIKLLSKAYHSRGKKLVVILNIGGVIETASWKELADAILLAWQPGQEAGNAITDVLTGKVNPSGKLTMTFPVNYEDHKSSENFPGREFDLPPVGNISFMEAKPAEVKYEEGIFVGYRHFETNKVKTSYPFGYGLSYTTFDYSKLKVKEKSGGYEVSCTIKNTGSTPGKEVVQLYISAPQGDLQKPVRELKAFHKTGLLQPGEKETITFSLSKYDLASYHTKKSAWIAETGTYKIQIGASVEEINLEESIALACFIHKPQIYQNFRLA</sequence>
<dbReference type="Pfam" id="PF14310">
    <property type="entry name" value="Fn3-like"/>
    <property type="match status" value="1"/>
</dbReference>
<feature type="signal peptide" evidence="5">
    <location>
        <begin position="1"/>
        <end position="19"/>
    </location>
</feature>
<accession>A0A368UJ70</accession>
<dbReference type="GO" id="GO:0005975">
    <property type="term" value="P:carbohydrate metabolic process"/>
    <property type="evidence" value="ECO:0007669"/>
    <property type="project" value="InterPro"/>
</dbReference>
<dbReference type="InterPro" id="IPR002772">
    <property type="entry name" value="Glyco_hydro_3_C"/>
</dbReference>
<keyword evidence="2 4" id="KW-0378">Hydrolase</keyword>
<name>A0A368UJ70_9BACT</name>
<evidence type="ECO:0000256" key="5">
    <source>
        <dbReference type="SAM" id="SignalP"/>
    </source>
</evidence>
<dbReference type="Proteomes" id="UP000252733">
    <property type="component" value="Unassembled WGS sequence"/>
</dbReference>
<dbReference type="InterPro" id="IPR036881">
    <property type="entry name" value="Glyco_hydro_3_C_sf"/>
</dbReference>
<dbReference type="Pfam" id="PF00933">
    <property type="entry name" value="Glyco_hydro_3"/>
    <property type="match status" value="1"/>
</dbReference>
<dbReference type="Pfam" id="PF01915">
    <property type="entry name" value="Glyco_hydro_3_C"/>
    <property type="match status" value="1"/>
</dbReference>
<comment type="caution">
    <text evidence="7">The sequence shown here is derived from an EMBL/GenBank/DDBJ whole genome shotgun (WGS) entry which is preliminary data.</text>
</comment>
<dbReference type="PANTHER" id="PTHR42715">
    <property type="entry name" value="BETA-GLUCOSIDASE"/>
    <property type="match status" value="1"/>
</dbReference>
<evidence type="ECO:0000313" key="7">
    <source>
        <dbReference type="EMBL" id="RCW27017.1"/>
    </source>
</evidence>
<dbReference type="SUPFAM" id="SSF52279">
    <property type="entry name" value="Beta-D-glucan exohydrolase, C-terminal domain"/>
    <property type="match status" value="1"/>
</dbReference>
<evidence type="ECO:0000256" key="2">
    <source>
        <dbReference type="ARBA" id="ARBA00022801"/>
    </source>
</evidence>
<dbReference type="Gene3D" id="3.40.50.1700">
    <property type="entry name" value="Glycoside hydrolase family 3 C-terminal domain"/>
    <property type="match status" value="1"/>
</dbReference>
<evidence type="ECO:0000256" key="1">
    <source>
        <dbReference type="ARBA" id="ARBA00005336"/>
    </source>
</evidence>
<organism evidence="7 8">
    <name type="scientific">Marinilabilia salmonicolor</name>
    <dbReference type="NCBI Taxonomy" id="989"/>
    <lineage>
        <taxon>Bacteria</taxon>
        <taxon>Pseudomonadati</taxon>
        <taxon>Bacteroidota</taxon>
        <taxon>Bacteroidia</taxon>
        <taxon>Marinilabiliales</taxon>
        <taxon>Marinilabiliaceae</taxon>
        <taxon>Marinilabilia</taxon>
    </lineage>
</organism>
<dbReference type="AlphaFoldDB" id="A0A368UJ70"/>
<evidence type="ECO:0000256" key="3">
    <source>
        <dbReference type="ARBA" id="ARBA00023277"/>
    </source>
</evidence>
<dbReference type="InterPro" id="IPR017853">
    <property type="entry name" value="GH"/>
</dbReference>
<dbReference type="Gene3D" id="2.60.40.10">
    <property type="entry name" value="Immunoglobulins"/>
    <property type="match status" value="1"/>
</dbReference>
<dbReference type="Gene3D" id="3.20.20.300">
    <property type="entry name" value="Glycoside hydrolase, family 3, N-terminal domain"/>
    <property type="match status" value="1"/>
</dbReference>
<evidence type="ECO:0000313" key="8">
    <source>
        <dbReference type="Proteomes" id="UP000252733"/>
    </source>
</evidence>
<evidence type="ECO:0000259" key="6">
    <source>
        <dbReference type="SMART" id="SM01217"/>
    </source>
</evidence>
<dbReference type="GO" id="GO:0008422">
    <property type="term" value="F:beta-glucosidase activity"/>
    <property type="evidence" value="ECO:0007669"/>
    <property type="project" value="UniProtKB-ARBA"/>
</dbReference>
<feature type="chain" id="PRO_5017025514" evidence="5">
    <location>
        <begin position="20"/>
        <end position="760"/>
    </location>
</feature>
<dbReference type="InterPro" id="IPR019800">
    <property type="entry name" value="Glyco_hydro_3_AS"/>
</dbReference>
<gene>
    <name evidence="7" type="ORF">DFO77_13919</name>
</gene>
<dbReference type="SUPFAM" id="SSF51445">
    <property type="entry name" value="(Trans)glycosidases"/>
    <property type="match status" value="1"/>
</dbReference>
<dbReference type="InterPro" id="IPR013783">
    <property type="entry name" value="Ig-like_fold"/>
</dbReference>
<dbReference type="InterPro" id="IPR026891">
    <property type="entry name" value="Fn3-like"/>
</dbReference>
<dbReference type="PROSITE" id="PS00775">
    <property type="entry name" value="GLYCOSYL_HYDROL_F3"/>
    <property type="match status" value="1"/>
</dbReference>
<dbReference type="FunFam" id="2.60.40.10:FF:000495">
    <property type="entry name" value="Periplasmic beta-glucosidase"/>
    <property type="match status" value="1"/>
</dbReference>
<proteinExistence type="inferred from homology"/>
<protein>
    <submittedName>
        <fullName evidence="7">Beta-glucosidase</fullName>
    </submittedName>
</protein>
<comment type="similarity">
    <text evidence="1 4">Belongs to the glycosyl hydrolase 3 family.</text>
</comment>
<dbReference type="InterPro" id="IPR050288">
    <property type="entry name" value="Cellulose_deg_GH3"/>
</dbReference>
<dbReference type="SMART" id="SM01217">
    <property type="entry name" value="Fn3_like"/>
    <property type="match status" value="1"/>
</dbReference>
<dbReference type="RefSeq" id="WP_114438113.1">
    <property type="nucleotide sequence ID" value="NZ_QPIZ01000039.1"/>
</dbReference>
<evidence type="ECO:0000256" key="4">
    <source>
        <dbReference type="RuleBase" id="RU361161"/>
    </source>
</evidence>
<dbReference type="InterPro" id="IPR036962">
    <property type="entry name" value="Glyco_hydro_3_N_sf"/>
</dbReference>
<keyword evidence="5" id="KW-0732">Signal</keyword>
<feature type="domain" description="Fibronectin type III-like" evidence="6">
    <location>
        <begin position="662"/>
        <end position="733"/>
    </location>
</feature>
<keyword evidence="3" id="KW-0119">Carbohydrate metabolism</keyword>
<dbReference type="EMBL" id="QPIZ01000039">
    <property type="protein sequence ID" value="RCW27017.1"/>
    <property type="molecule type" value="Genomic_DNA"/>
</dbReference>
<reference evidence="7 8" key="1">
    <citation type="submission" date="2018-07" db="EMBL/GenBank/DDBJ databases">
        <title>Freshwater and sediment microbial communities from various areas in North America, analyzing microbe dynamics in response to fracking.</title>
        <authorList>
            <person name="Lamendella R."/>
        </authorList>
    </citation>
    <scope>NUCLEOTIDE SEQUENCE [LARGE SCALE GENOMIC DNA]</scope>
    <source>
        <strain evidence="7 8">160A</strain>
    </source>
</reference>